<reference evidence="2 3" key="1">
    <citation type="journal article" date="2014" name="Nat. Commun.">
        <title>Molecular traces of alternative social organization in a termite genome.</title>
        <authorList>
            <person name="Terrapon N."/>
            <person name="Li C."/>
            <person name="Robertson H.M."/>
            <person name="Ji L."/>
            <person name="Meng X."/>
            <person name="Booth W."/>
            <person name="Chen Z."/>
            <person name="Childers C.P."/>
            <person name="Glastad K.M."/>
            <person name="Gokhale K."/>
            <person name="Gowin J."/>
            <person name="Gronenberg W."/>
            <person name="Hermansen R.A."/>
            <person name="Hu H."/>
            <person name="Hunt B.G."/>
            <person name="Huylmans A.K."/>
            <person name="Khalil S.M."/>
            <person name="Mitchell R.D."/>
            <person name="Munoz-Torres M.C."/>
            <person name="Mustard J.A."/>
            <person name="Pan H."/>
            <person name="Reese J.T."/>
            <person name="Scharf M.E."/>
            <person name="Sun F."/>
            <person name="Vogel H."/>
            <person name="Xiao J."/>
            <person name="Yang W."/>
            <person name="Yang Z."/>
            <person name="Yang Z."/>
            <person name="Zhou J."/>
            <person name="Zhu J."/>
            <person name="Brent C.S."/>
            <person name="Elsik C.G."/>
            <person name="Goodisman M.A."/>
            <person name="Liberles D.A."/>
            <person name="Roe R.M."/>
            <person name="Vargo E.L."/>
            <person name="Vilcinskas A."/>
            <person name="Wang J."/>
            <person name="Bornberg-Bauer E."/>
            <person name="Korb J."/>
            <person name="Zhang G."/>
            <person name="Liebig J."/>
        </authorList>
    </citation>
    <scope>NUCLEOTIDE SEQUENCE [LARGE SCALE GENOMIC DNA]</scope>
    <source>
        <tissue evidence="2">Whole organism</tissue>
    </source>
</reference>
<keyword evidence="1" id="KW-0732">Signal</keyword>
<dbReference type="PANTHER" id="PTHR47771">
    <property type="entry name" value="LD27203P-RELATED"/>
    <property type="match status" value="1"/>
</dbReference>
<dbReference type="eggNOG" id="ENOG502S2EH">
    <property type="taxonomic scope" value="Eukaryota"/>
</dbReference>
<organism evidence="2 3">
    <name type="scientific">Zootermopsis nevadensis</name>
    <name type="common">Dampwood termite</name>
    <dbReference type="NCBI Taxonomy" id="136037"/>
    <lineage>
        <taxon>Eukaryota</taxon>
        <taxon>Metazoa</taxon>
        <taxon>Ecdysozoa</taxon>
        <taxon>Arthropoda</taxon>
        <taxon>Hexapoda</taxon>
        <taxon>Insecta</taxon>
        <taxon>Pterygota</taxon>
        <taxon>Neoptera</taxon>
        <taxon>Polyneoptera</taxon>
        <taxon>Dictyoptera</taxon>
        <taxon>Blattodea</taxon>
        <taxon>Blattoidea</taxon>
        <taxon>Termitoidae</taxon>
        <taxon>Termopsidae</taxon>
        <taxon>Zootermopsis</taxon>
    </lineage>
</organism>
<dbReference type="OMA" id="VFHYTSK"/>
<feature type="chain" id="PRO_5001648425" description="Zinc finger protein 512B" evidence="1">
    <location>
        <begin position="20"/>
        <end position="168"/>
    </location>
</feature>
<dbReference type="Proteomes" id="UP000027135">
    <property type="component" value="Unassembled WGS sequence"/>
</dbReference>
<proteinExistence type="predicted"/>
<name>A0A067R948_ZOONE</name>
<gene>
    <name evidence="2" type="ORF">L798_10683</name>
</gene>
<evidence type="ECO:0008006" key="4">
    <source>
        <dbReference type="Google" id="ProtNLM"/>
    </source>
</evidence>
<dbReference type="EMBL" id="KK852854">
    <property type="protein sequence ID" value="KDR14992.1"/>
    <property type="molecule type" value="Genomic_DNA"/>
</dbReference>
<keyword evidence="3" id="KW-1185">Reference proteome</keyword>
<evidence type="ECO:0000313" key="3">
    <source>
        <dbReference type="Proteomes" id="UP000027135"/>
    </source>
</evidence>
<dbReference type="PANTHER" id="PTHR47771:SF13">
    <property type="entry name" value="HDC01644"/>
    <property type="match status" value="1"/>
</dbReference>
<protein>
    <recommendedName>
        <fullName evidence="4">Zinc finger protein 512B</fullName>
    </recommendedName>
</protein>
<feature type="signal peptide" evidence="1">
    <location>
        <begin position="1"/>
        <end position="19"/>
    </location>
</feature>
<evidence type="ECO:0000256" key="1">
    <source>
        <dbReference type="SAM" id="SignalP"/>
    </source>
</evidence>
<evidence type="ECO:0000313" key="2">
    <source>
        <dbReference type="EMBL" id="KDR14992.1"/>
    </source>
</evidence>
<sequence length="168" mass="19115">MKLTACFVTLTTLINLVLTDVDEHILFRHRRGIHGYETHEEPSGGHEFEPITKHEVVSHFSIPSVKAVKVSVPHPIPVAVPQPVPVPVPQPYAVHVRVPERVEVPIVKTVHVIVEKPYPVTVEKPVPYPVEKPYHVTIEKHVPVPVPKPFPVHYTVYKHIYHAPKKHY</sequence>
<accession>A0A067R948</accession>
<dbReference type="InParanoid" id="A0A067R948"/>
<dbReference type="AlphaFoldDB" id="A0A067R948"/>